<evidence type="ECO:0000256" key="2">
    <source>
        <dbReference type="ARBA" id="ARBA00006898"/>
    </source>
</evidence>
<dbReference type="GeneID" id="30177566"/>
<dbReference type="Gene3D" id="1.20.1250.40">
    <property type="match status" value="1"/>
</dbReference>
<evidence type="ECO:0000256" key="7">
    <source>
        <dbReference type="SAM" id="MobiDB-lite"/>
    </source>
</evidence>
<evidence type="ECO:0000256" key="6">
    <source>
        <dbReference type="ARBA" id="ARBA00023242"/>
    </source>
</evidence>
<keyword evidence="5" id="KW-0804">Transcription</keyword>
<reference evidence="8 9" key="1">
    <citation type="journal article" date="2016" name="Proc. Natl. Acad. Sci. U.S.A.">
        <title>Comparative genomics of biotechnologically important yeasts.</title>
        <authorList>
            <person name="Riley R."/>
            <person name="Haridas S."/>
            <person name="Wolfe K.H."/>
            <person name="Lopes M.R."/>
            <person name="Hittinger C.T."/>
            <person name="Goeker M."/>
            <person name="Salamov A.A."/>
            <person name="Wisecaver J.H."/>
            <person name="Long T.M."/>
            <person name="Calvey C.H."/>
            <person name="Aerts A.L."/>
            <person name="Barry K.W."/>
            <person name="Choi C."/>
            <person name="Clum A."/>
            <person name="Coughlan A.Y."/>
            <person name="Deshpande S."/>
            <person name="Douglass A.P."/>
            <person name="Hanson S.J."/>
            <person name="Klenk H.-P."/>
            <person name="LaButti K.M."/>
            <person name="Lapidus A."/>
            <person name="Lindquist E.A."/>
            <person name="Lipzen A.M."/>
            <person name="Meier-Kolthoff J.P."/>
            <person name="Ohm R.A."/>
            <person name="Otillar R.P."/>
            <person name="Pangilinan J.L."/>
            <person name="Peng Y."/>
            <person name="Rokas A."/>
            <person name="Rosa C.A."/>
            <person name="Scheuner C."/>
            <person name="Sibirny A.A."/>
            <person name="Slot J.C."/>
            <person name="Stielow J.B."/>
            <person name="Sun H."/>
            <person name="Kurtzman C.P."/>
            <person name="Blackwell M."/>
            <person name="Grigoriev I.V."/>
            <person name="Jeffries T.W."/>
        </authorList>
    </citation>
    <scope>NUCLEOTIDE SEQUENCE [LARGE SCALE GENOMIC DNA]</scope>
    <source>
        <strain evidence="8 9">NRRL Y-2026</strain>
    </source>
</reference>
<dbReference type="InterPro" id="IPR005574">
    <property type="entry name" value="Rpb4/RPC9"/>
</dbReference>
<accession>A0A1E3NNH4</accession>
<proteinExistence type="inferred from homology"/>
<dbReference type="InterPro" id="IPR038846">
    <property type="entry name" value="RPC9"/>
</dbReference>
<feature type="region of interest" description="Disordered" evidence="7">
    <location>
        <begin position="181"/>
        <end position="203"/>
    </location>
</feature>
<dbReference type="AlphaFoldDB" id="A0A1E3NNH4"/>
<gene>
    <name evidence="8" type="ORF">PICMEDRAFT_15580</name>
</gene>
<dbReference type="PANTHER" id="PTHR15561:SF0">
    <property type="entry name" value="DNA-DIRECTED RNA POLYMERASE III SUBUNIT RPC9"/>
    <property type="match status" value="1"/>
</dbReference>
<evidence type="ECO:0000256" key="4">
    <source>
        <dbReference type="ARBA" id="ARBA00022478"/>
    </source>
</evidence>
<dbReference type="Pfam" id="PF03874">
    <property type="entry name" value="RNA_pol_Rpb4"/>
    <property type="match status" value="1"/>
</dbReference>
<evidence type="ECO:0000313" key="9">
    <source>
        <dbReference type="Proteomes" id="UP000094455"/>
    </source>
</evidence>
<keyword evidence="6" id="KW-0539">Nucleus</keyword>
<keyword evidence="4" id="KW-0240">DNA-directed RNA polymerase</keyword>
<sequence>MKIIQQRDKLLSNFEVYQHIVDVQKENSWGFTIPKVEKKRKQKFDPRLLDLEIITRDLSQYLVKMDQGNEVKTENFVNLMLVLNTFELEVIEKLMIMNSLPRSLVNLYAIIEECEGRFSQDQCEDMLQNVERYFPAPVNEEEEEADEGEEIGEDFEMQDAGVHVAMDEEENDDEAAFVQADEFEHEGFKKKQNEEKEIDEVES</sequence>
<evidence type="ECO:0000256" key="5">
    <source>
        <dbReference type="ARBA" id="ARBA00023163"/>
    </source>
</evidence>
<evidence type="ECO:0000256" key="3">
    <source>
        <dbReference type="ARBA" id="ARBA00016672"/>
    </source>
</evidence>
<comment type="subcellular location">
    <subcellularLocation>
        <location evidence="1">Nucleus</location>
    </subcellularLocation>
</comment>
<dbReference type="InterPro" id="IPR038324">
    <property type="entry name" value="Rpb4/RPC9_sf"/>
</dbReference>
<evidence type="ECO:0000256" key="1">
    <source>
        <dbReference type="ARBA" id="ARBA00004123"/>
    </source>
</evidence>
<dbReference type="GO" id="GO:0000166">
    <property type="term" value="F:nucleotide binding"/>
    <property type="evidence" value="ECO:0007669"/>
    <property type="project" value="InterPro"/>
</dbReference>
<dbReference type="OrthoDB" id="1746530at2759"/>
<keyword evidence="9" id="KW-1185">Reference proteome</keyword>
<dbReference type="InterPro" id="IPR010997">
    <property type="entry name" value="HRDC-like_sf"/>
</dbReference>
<organism evidence="8 9">
    <name type="scientific">Pichia membranifaciens NRRL Y-2026</name>
    <dbReference type="NCBI Taxonomy" id="763406"/>
    <lineage>
        <taxon>Eukaryota</taxon>
        <taxon>Fungi</taxon>
        <taxon>Dikarya</taxon>
        <taxon>Ascomycota</taxon>
        <taxon>Saccharomycotina</taxon>
        <taxon>Pichiomycetes</taxon>
        <taxon>Pichiales</taxon>
        <taxon>Pichiaceae</taxon>
        <taxon>Pichia</taxon>
    </lineage>
</organism>
<dbReference type="STRING" id="763406.A0A1E3NNH4"/>
<feature type="compositionally biased region" description="Basic and acidic residues" evidence="7">
    <location>
        <begin position="185"/>
        <end position="195"/>
    </location>
</feature>
<dbReference type="PANTHER" id="PTHR15561">
    <property type="entry name" value="CALCITONIN GENE-RELATED PEPTIDE-RECEPTOR COMPONENT PROTEIN"/>
    <property type="match status" value="1"/>
</dbReference>
<dbReference type="SUPFAM" id="SSF47819">
    <property type="entry name" value="HRDC-like"/>
    <property type="match status" value="1"/>
</dbReference>
<dbReference type="RefSeq" id="XP_019018768.1">
    <property type="nucleotide sequence ID" value="XM_019160879.1"/>
</dbReference>
<dbReference type="EMBL" id="KV454002">
    <property type="protein sequence ID" value="ODQ47655.1"/>
    <property type="molecule type" value="Genomic_DNA"/>
</dbReference>
<dbReference type="GO" id="GO:0006384">
    <property type="term" value="P:transcription initiation at RNA polymerase III promoter"/>
    <property type="evidence" value="ECO:0007669"/>
    <property type="project" value="InterPro"/>
</dbReference>
<dbReference type="GO" id="GO:0005666">
    <property type="term" value="C:RNA polymerase III complex"/>
    <property type="evidence" value="ECO:0007669"/>
    <property type="project" value="InterPro"/>
</dbReference>
<name>A0A1E3NNH4_9ASCO</name>
<protein>
    <recommendedName>
        <fullName evidence="3">DNA-directed RNA polymerase III subunit RPC9</fullName>
    </recommendedName>
</protein>
<evidence type="ECO:0000313" key="8">
    <source>
        <dbReference type="EMBL" id="ODQ47655.1"/>
    </source>
</evidence>
<comment type="similarity">
    <text evidence="2">Belongs to the eukaryotic RPC9 RNA polymerase subunit family.</text>
</comment>
<dbReference type="Proteomes" id="UP000094455">
    <property type="component" value="Unassembled WGS sequence"/>
</dbReference>